<evidence type="ECO:0000256" key="4">
    <source>
        <dbReference type="ARBA" id="ARBA00023136"/>
    </source>
</evidence>
<comment type="subcellular location">
    <subcellularLocation>
        <location evidence="1">Membrane</location>
        <topology evidence="1">Single-pass membrane protein</topology>
    </subcellularLocation>
</comment>
<comment type="caution">
    <text evidence="7">The sequence shown here is derived from an EMBL/GenBank/DDBJ whole genome shotgun (WGS) entry which is preliminary data.</text>
</comment>
<dbReference type="InterPro" id="IPR007343">
    <property type="entry name" value="Uncharacterised_pept_Zn_put"/>
</dbReference>
<dbReference type="AlphaFoldDB" id="A0A4R0JHT5"/>
<dbReference type="PANTHER" id="PTHR30168">
    <property type="entry name" value="PUTATIVE MEMBRANE PROTEIN YPFJ"/>
    <property type="match status" value="1"/>
</dbReference>
<evidence type="ECO:0000256" key="5">
    <source>
        <dbReference type="SAM" id="MobiDB-lite"/>
    </source>
</evidence>
<evidence type="ECO:0000256" key="3">
    <source>
        <dbReference type="ARBA" id="ARBA00022989"/>
    </source>
</evidence>
<proteinExistence type="predicted"/>
<evidence type="ECO:0000256" key="2">
    <source>
        <dbReference type="ARBA" id="ARBA00022692"/>
    </source>
</evidence>
<dbReference type="Proteomes" id="UP000293342">
    <property type="component" value="Unassembled WGS sequence"/>
</dbReference>
<evidence type="ECO:0000313" key="7">
    <source>
        <dbReference type="EMBL" id="TCC45787.1"/>
    </source>
</evidence>
<keyword evidence="4 6" id="KW-0472">Membrane</keyword>
<feature type="transmembrane region" description="Helical" evidence="6">
    <location>
        <begin position="96"/>
        <end position="116"/>
    </location>
</feature>
<evidence type="ECO:0000256" key="1">
    <source>
        <dbReference type="ARBA" id="ARBA00004167"/>
    </source>
</evidence>
<evidence type="ECO:0000313" key="8">
    <source>
        <dbReference type="Proteomes" id="UP000293342"/>
    </source>
</evidence>
<keyword evidence="2 6" id="KW-0812">Transmembrane</keyword>
<sequence length="400" mass="43287">MALRRKELGLSQTPYGGPPGQNPPYQPQPGPPPQPGPYGPPPGQYGGQPQYGPPPGQYPGQQQYGQLYPPVYVAPQQGFGWGPNAGPPRKKSKGPAFLVLSLVVLAVAGAWIFGIVKKNADNNYTPPVSSGRHTPTSEPTEQPTEEPTSSTTTQPNGPSDAAIVAKNKLYTVGQMAPVNCKEPSVRPNTARNAEAYWAAIKPCLDKSWAPMVAKAGYTFKAPQMVYWSGTSVSNPCSGGAVNVPFYCSANHMMYMKVDVFVKAYNEYSDPEAKAYARMWYTRSIAHEYGHSVQNETGILQAASRMRYDAPDTASQMRMTRRMELQANCFAGVFLAVNKRSYPINGLMLSVWNKYVVTAGDPPEQGDHGSKASQARFMGRSFRTGNPATCNTFSASAANVS</sequence>
<feature type="region of interest" description="Disordered" evidence="5">
    <location>
        <begin position="1"/>
        <end position="64"/>
    </location>
</feature>
<evidence type="ECO:0000256" key="6">
    <source>
        <dbReference type="SAM" id="Phobius"/>
    </source>
</evidence>
<feature type="region of interest" description="Disordered" evidence="5">
    <location>
        <begin position="122"/>
        <end position="160"/>
    </location>
</feature>
<feature type="compositionally biased region" description="Low complexity" evidence="5">
    <location>
        <begin position="134"/>
        <end position="155"/>
    </location>
</feature>
<gene>
    <name evidence="7" type="ORF">E0H75_29155</name>
</gene>
<protein>
    <recommendedName>
        <fullName evidence="9">Metalloprotease</fullName>
    </recommendedName>
</protein>
<keyword evidence="8" id="KW-1185">Reference proteome</keyword>
<feature type="compositionally biased region" description="Polar residues" evidence="5">
    <location>
        <begin position="122"/>
        <end position="133"/>
    </location>
</feature>
<dbReference type="EMBL" id="SJKD01000007">
    <property type="protein sequence ID" value="TCC45787.1"/>
    <property type="molecule type" value="Genomic_DNA"/>
</dbReference>
<evidence type="ECO:0008006" key="9">
    <source>
        <dbReference type="Google" id="ProtNLM"/>
    </source>
</evidence>
<accession>A0A4R0JHT5</accession>
<keyword evidence="3 6" id="KW-1133">Transmembrane helix</keyword>
<dbReference type="OrthoDB" id="3508456at2"/>
<name>A0A4R0JHT5_9ACTN</name>
<dbReference type="GO" id="GO:0016020">
    <property type="term" value="C:membrane"/>
    <property type="evidence" value="ECO:0007669"/>
    <property type="project" value="UniProtKB-SubCell"/>
</dbReference>
<organism evidence="7 8">
    <name type="scientific">Kribbella capetownensis</name>
    <dbReference type="NCBI Taxonomy" id="1572659"/>
    <lineage>
        <taxon>Bacteria</taxon>
        <taxon>Bacillati</taxon>
        <taxon>Actinomycetota</taxon>
        <taxon>Actinomycetes</taxon>
        <taxon>Propionibacteriales</taxon>
        <taxon>Kribbellaceae</taxon>
        <taxon>Kribbella</taxon>
    </lineage>
</organism>
<dbReference type="Pfam" id="PF04228">
    <property type="entry name" value="Zn_peptidase"/>
    <property type="match status" value="1"/>
</dbReference>
<dbReference type="PANTHER" id="PTHR30168:SF0">
    <property type="entry name" value="INNER MEMBRANE PROTEIN"/>
    <property type="match status" value="1"/>
</dbReference>
<reference evidence="7 8" key="1">
    <citation type="submission" date="2019-02" db="EMBL/GenBank/DDBJ databases">
        <title>Kribbella capetownensis sp. nov. and Kribbella speibonae sp. nov., isolated from soil.</title>
        <authorList>
            <person name="Curtis S.M."/>
            <person name="Norton I."/>
            <person name="Everest G.J."/>
            <person name="Meyers P.R."/>
        </authorList>
    </citation>
    <scope>NUCLEOTIDE SEQUENCE [LARGE SCALE GENOMIC DNA]</scope>
    <source>
        <strain evidence="7 8">YM53</strain>
    </source>
</reference>
<feature type="compositionally biased region" description="Pro residues" evidence="5">
    <location>
        <begin position="16"/>
        <end position="43"/>
    </location>
</feature>